<feature type="chain" id="PRO_5044241498" evidence="2">
    <location>
        <begin position="25"/>
        <end position="609"/>
    </location>
</feature>
<dbReference type="Gene3D" id="1.10.287.950">
    <property type="entry name" value="Methyl-accepting chemotaxis protein"/>
    <property type="match status" value="1"/>
</dbReference>
<protein>
    <submittedName>
        <fullName evidence="3">YhgE/Pip domain-containing protein</fullName>
    </submittedName>
</protein>
<dbReference type="InterPro" id="IPR023908">
    <property type="entry name" value="xxxLxxG_rpt"/>
</dbReference>
<proteinExistence type="predicted"/>
<dbReference type="AlphaFoldDB" id="A0AB39BXA2"/>
<evidence type="ECO:0000256" key="2">
    <source>
        <dbReference type="SAM" id="SignalP"/>
    </source>
</evidence>
<feature type="signal peptide" evidence="2">
    <location>
        <begin position="1"/>
        <end position="24"/>
    </location>
</feature>
<accession>A0AB39BXA2</accession>
<keyword evidence="1" id="KW-0175">Coiled coil</keyword>
<sequence>MKKKRFMLGVLAMTLVIPSLLVHAAPATKSSETDEQASTEGEVTSKDEVVYAKLDANGELEEVYVVNTLNVSEAGEIVDYGTYSSLNNLTDMSELIRADDHVEIEAQEGRFYYQGNMSGESKLPWDLSITYLLDGDEITPEELAGKEGSLELKIETSANETVDPVFFENYLVQISLTLEDEIYSDIETEEGVVANSGKNKQITFTVMPEQEEELSLRADVVDFELEGIEIAAVPSSMSIDAPDLDEMTGDINSLSDGVLDIHNGVGELKNGIAELNAGIRSLQNGSEQYKNGIGELANSSSELVSASSSIDEALTTISQSLQVTDDIDLGDLESLPGGLSQIASGLDEAAGGLSLLREHYSVAYSTLDKAMNEIPDHQISEEEIQALYESSADAEVIDQLVETYAASQKVKGTYSAVKEGFDAVDGTLQEVSGAIGEMSSTLTQIATGLATSLEDMDGMNSLAQLEEGLSTLSANYGEFHSGLVSYTNGVGELSSSYNDLHSGMSGLTGGTTELENGAGELHNGTNQLYEATSNIPEHMQEEVDRMISEFDKSDFEAVSFVSDKNENVNSVQFVIKTEGIKIEEQEEVIEEVEEEKTFWSRLLDLFSRG</sequence>
<gene>
    <name evidence="3" type="ORF">AB3N04_06395</name>
</gene>
<dbReference type="EMBL" id="CP162551">
    <property type="protein sequence ID" value="XDI37941.1"/>
    <property type="molecule type" value="Genomic_DNA"/>
</dbReference>
<keyword evidence="2" id="KW-0732">Signal</keyword>
<feature type="coiled-coil region" evidence="1">
    <location>
        <begin position="575"/>
        <end position="602"/>
    </location>
</feature>
<dbReference type="RefSeq" id="WP_368505267.1">
    <property type="nucleotide sequence ID" value="NZ_CP162551.1"/>
</dbReference>
<reference evidence="3" key="1">
    <citation type="submission" date="2024-07" db="EMBL/GenBank/DDBJ databases">
        <title>Identification and characteristics of an arsenic-resistant bacterial isolate, which belongs to a novel species.</title>
        <authorList>
            <person name="Juszczyk A."/>
            <person name="Kowalczyk A."/>
            <person name="Was K."/>
            <person name="Kosowicz W."/>
            <person name="Budzyn A."/>
            <person name="Latowski D."/>
        </authorList>
    </citation>
    <scope>NUCLEOTIDE SEQUENCE</scope>
    <source>
        <strain evidence="3">As8PL</strain>
    </source>
</reference>
<dbReference type="NCBIfam" id="TIGR03057">
    <property type="entry name" value="xxxLxxG_by_4"/>
    <property type="match status" value="1"/>
</dbReference>
<evidence type="ECO:0000256" key="1">
    <source>
        <dbReference type="SAM" id="Coils"/>
    </source>
</evidence>
<organism evidence="3">
    <name type="scientific">Alkalihalophilus sp. As8PL</name>
    <dbReference type="NCBI Taxonomy" id="3237103"/>
    <lineage>
        <taxon>Bacteria</taxon>
        <taxon>Bacillati</taxon>
        <taxon>Bacillota</taxon>
        <taxon>Bacilli</taxon>
        <taxon>Bacillales</taxon>
        <taxon>Bacillaceae</taxon>
        <taxon>Alkalihalophilus</taxon>
    </lineage>
</organism>
<name>A0AB39BXA2_9BACI</name>
<evidence type="ECO:0000313" key="3">
    <source>
        <dbReference type="EMBL" id="XDI37941.1"/>
    </source>
</evidence>